<evidence type="ECO:0000256" key="1">
    <source>
        <dbReference type="SAM" id="MobiDB-lite"/>
    </source>
</evidence>
<dbReference type="Proteomes" id="UP000075882">
    <property type="component" value="Unassembled WGS sequence"/>
</dbReference>
<feature type="region of interest" description="Disordered" evidence="1">
    <location>
        <begin position="283"/>
        <end position="311"/>
    </location>
</feature>
<feature type="region of interest" description="Disordered" evidence="1">
    <location>
        <begin position="252"/>
        <end position="271"/>
    </location>
</feature>
<evidence type="ECO:0000313" key="2">
    <source>
        <dbReference type="EnsemblMetazoa" id="ACOM036991-PA.1"/>
    </source>
</evidence>
<name>A0A8W7PTM2_ANOCL</name>
<protein>
    <submittedName>
        <fullName evidence="2">Uncharacterized protein</fullName>
    </submittedName>
</protein>
<dbReference type="AlphaFoldDB" id="A0A8W7PTM2"/>
<accession>A0A8W7PTM2</accession>
<organism evidence="2">
    <name type="scientific">Anopheles coluzzii</name>
    <name type="common">African malaria mosquito</name>
    <dbReference type="NCBI Taxonomy" id="1518534"/>
    <lineage>
        <taxon>Eukaryota</taxon>
        <taxon>Metazoa</taxon>
        <taxon>Ecdysozoa</taxon>
        <taxon>Arthropoda</taxon>
        <taxon>Hexapoda</taxon>
        <taxon>Insecta</taxon>
        <taxon>Pterygota</taxon>
        <taxon>Neoptera</taxon>
        <taxon>Endopterygota</taxon>
        <taxon>Diptera</taxon>
        <taxon>Nematocera</taxon>
        <taxon>Culicoidea</taxon>
        <taxon>Culicidae</taxon>
        <taxon>Anophelinae</taxon>
        <taxon>Anopheles</taxon>
    </lineage>
</organism>
<dbReference type="EnsemblMetazoa" id="ACOM036991-RA">
    <property type="protein sequence ID" value="ACOM036991-PA.1"/>
    <property type="gene ID" value="ACOM036991"/>
</dbReference>
<sequence>MDFVSSSVLRRGRCCGEVANLSSTFESRPGSLSMPRSGDEFSSCRRTPGVISSSVPDADWLPPPPEPRGLRGCCCCCVRMMVCSCSFSAFFSTFSCSSSSCAKPSSVSSWRFSFSAFHGVQFASVPLLQLAVLGLHRFQLHHGHAQIDRRLFALLAQLLDQRIALPDVALERRQSLGGLFSLFPVHRGVPFPPFGQLARFGRFRLRFGGPDSLPLQLTVQINQLALHATVALFRCEERPAAVNNPGSLSEVELSSSAAAPDVGEVSDTVGPPAGPFFCRSRAEELSSSPMRASETPRSGSDHASDESPVTEIDMLRLRDKSRLRSTALRIAFRLSVDSDPISSLFRSSESRKPASSSSRCVEIAHRSAYSLRHFWAFSASSRALISSSFSCLMMMLRSFRWSPAPPLPHSLWISVSFFCCSSFARCTSASYSAWLTGLRSWSTISGTASAATPARAPVAPPFMPCSE</sequence>
<reference evidence="2" key="1">
    <citation type="submission" date="2022-08" db="UniProtKB">
        <authorList>
            <consortium name="EnsemblMetazoa"/>
        </authorList>
    </citation>
    <scope>IDENTIFICATION</scope>
</reference>
<proteinExistence type="predicted"/>
<feature type="compositionally biased region" description="Polar residues" evidence="1">
    <location>
        <begin position="285"/>
        <end position="298"/>
    </location>
</feature>